<protein>
    <recommendedName>
        <fullName evidence="4">DUF4064 domain-containing protein</fullName>
    </recommendedName>
</protein>
<keyword evidence="3" id="KW-1185">Reference proteome</keyword>
<organism evidence="2 3">
    <name type="scientific">Virgibacillus natechei</name>
    <dbReference type="NCBI Taxonomy" id="1216297"/>
    <lineage>
        <taxon>Bacteria</taxon>
        <taxon>Bacillati</taxon>
        <taxon>Bacillota</taxon>
        <taxon>Bacilli</taxon>
        <taxon>Bacillales</taxon>
        <taxon>Bacillaceae</taxon>
        <taxon>Virgibacillus</taxon>
    </lineage>
</organism>
<evidence type="ECO:0008006" key="4">
    <source>
        <dbReference type="Google" id="ProtNLM"/>
    </source>
</evidence>
<sequence>MNRGLERKLLIIGSIWNLFTSLLTIFSYNTWFNKEGAQQLQNADFNLMITGTQLIDNLSRVILTFGLFMFVGSIVNFLVALKMQDNIIQYKVLIWIFIWGIVQLFSMDIIGFVIFLIAFVIYLSKNKAVNLSKMHIKAIIT</sequence>
<keyword evidence="1" id="KW-0472">Membrane</keyword>
<proteinExistence type="predicted"/>
<name>A0ABS4IH09_9BACI</name>
<evidence type="ECO:0000313" key="3">
    <source>
        <dbReference type="Proteomes" id="UP001519345"/>
    </source>
</evidence>
<evidence type="ECO:0000313" key="2">
    <source>
        <dbReference type="EMBL" id="MBP1969294.1"/>
    </source>
</evidence>
<keyword evidence="1" id="KW-1133">Transmembrane helix</keyword>
<dbReference type="Proteomes" id="UP001519345">
    <property type="component" value="Unassembled WGS sequence"/>
</dbReference>
<dbReference type="EMBL" id="JAGGKX010000005">
    <property type="protein sequence ID" value="MBP1969294.1"/>
    <property type="molecule type" value="Genomic_DNA"/>
</dbReference>
<evidence type="ECO:0000256" key="1">
    <source>
        <dbReference type="SAM" id="Phobius"/>
    </source>
</evidence>
<gene>
    <name evidence="2" type="ORF">J2Z83_001398</name>
</gene>
<reference evidence="2 3" key="1">
    <citation type="submission" date="2021-03" db="EMBL/GenBank/DDBJ databases">
        <title>Genomic Encyclopedia of Type Strains, Phase IV (KMG-IV): sequencing the most valuable type-strain genomes for metagenomic binning, comparative biology and taxonomic classification.</title>
        <authorList>
            <person name="Goeker M."/>
        </authorList>
    </citation>
    <scope>NUCLEOTIDE SEQUENCE [LARGE SCALE GENOMIC DNA]</scope>
    <source>
        <strain evidence="2 3">DSM 25609</strain>
    </source>
</reference>
<feature type="transmembrane region" description="Helical" evidence="1">
    <location>
        <begin position="61"/>
        <end position="81"/>
    </location>
</feature>
<feature type="transmembrane region" description="Helical" evidence="1">
    <location>
        <begin position="9"/>
        <end position="28"/>
    </location>
</feature>
<comment type="caution">
    <text evidence="2">The sequence shown here is derived from an EMBL/GenBank/DDBJ whole genome shotgun (WGS) entry which is preliminary data.</text>
</comment>
<accession>A0ABS4IH09</accession>
<keyword evidence="1" id="KW-0812">Transmembrane</keyword>
<dbReference type="RefSeq" id="WP_209462491.1">
    <property type="nucleotide sequence ID" value="NZ_CP110224.1"/>
</dbReference>
<feature type="transmembrane region" description="Helical" evidence="1">
    <location>
        <begin position="93"/>
        <end position="123"/>
    </location>
</feature>